<accession>A0ABV7Z7J2</accession>
<dbReference type="EMBL" id="JBHRZG010000011">
    <property type="protein sequence ID" value="MFC3833391.1"/>
    <property type="molecule type" value="Genomic_DNA"/>
</dbReference>
<proteinExistence type="predicted"/>
<evidence type="ECO:0000313" key="2">
    <source>
        <dbReference type="Proteomes" id="UP001595803"/>
    </source>
</evidence>
<comment type="caution">
    <text evidence="1">The sequence shown here is derived from an EMBL/GenBank/DDBJ whole genome shotgun (WGS) entry which is preliminary data.</text>
</comment>
<protein>
    <submittedName>
        <fullName evidence="1">Uncharacterized protein</fullName>
    </submittedName>
</protein>
<name>A0ABV7Z7J2_9DEIO</name>
<organism evidence="1 2">
    <name type="scientific">Deinococcus rufus</name>
    <dbReference type="NCBI Taxonomy" id="2136097"/>
    <lineage>
        <taxon>Bacteria</taxon>
        <taxon>Thermotogati</taxon>
        <taxon>Deinococcota</taxon>
        <taxon>Deinococci</taxon>
        <taxon>Deinococcales</taxon>
        <taxon>Deinococcaceae</taxon>
        <taxon>Deinococcus</taxon>
    </lineage>
</organism>
<keyword evidence="2" id="KW-1185">Reference proteome</keyword>
<dbReference type="Proteomes" id="UP001595803">
    <property type="component" value="Unassembled WGS sequence"/>
</dbReference>
<evidence type="ECO:0000313" key="1">
    <source>
        <dbReference type="EMBL" id="MFC3833391.1"/>
    </source>
</evidence>
<reference evidence="2" key="1">
    <citation type="journal article" date="2019" name="Int. J. Syst. Evol. Microbiol.">
        <title>The Global Catalogue of Microorganisms (GCM) 10K type strain sequencing project: providing services to taxonomists for standard genome sequencing and annotation.</title>
        <authorList>
            <consortium name="The Broad Institute Genomics Platform"/>
            <consortium name="The Broad Institute Genome Sequencing Center for Infectious Disease"/>
            <person name="Wu L."/>
            <person name="Ma J."/>
        </authorList>
    </citation>
    <scope>NUCLEOTIDE SEQUENCE [LARGE SCALE GENOMIC DNA]</scope>
    <source>
        <strain evidence="2">CCTCC AB 2017081</strain>
    </source>
</reference>
<gene>
    <name evidence="1" type="ORF">ACFOSB_11040</name>
</gene>
<sequence>MLLAACTQATDIGYLPGPTQLRLSTTPTSTAGTVKVTVDVDQGVWSPKDVKVFVHDGVASLPLNPSSAVRLSPTPTAPWTHQYTTALALDPAVDHLLKAGVCWAPGNNPTCIGGTPVTLNAGTF</sequence>
<dbReference type="RefSeq" id="WP_380101900.1">
    <property type="nucleotide sequence ID" value="NZ_JBHRZG010000011.1"/>
</dbReference>